<gene>
    <name evidence="1" type="ORF">J6377_10265</name>
</gene>
<name>A0AAW4K4Z6_LEPIR</name>
<comment type="caution">
    <text evidence="1">The sequence shown here is derived from an EMBL/GenBank/DDBJ whole genome shotgun (WGS) entry which is preliminary data.</text>
</comment>
<evidence type="ECO:0000313" key="1">
    <source>
        <dbReference type="EMBL" id="MBO8016161.1"/>
    </source>
</evidence>
<protein>
    <submittedName>
        <fullName evidence="1">Uncharacterized protein</fullName>
    </submittedName>
</protein>
<sequence length="59" mass="7008">MRKNFLIESQNHTKTKDIISKSFLAWTNFYLTHSLSGFPKKQTKSPLFYIPFILENFPI</sequence>
<evidence type="ECO:0000313" key="2">
    <source>
        <dbReference type="Proteomes" id="UP000670463"/>
    </source>
</evidence>
<accession>A0AAW4K4Z6</accession>
<dbReference type="Proteomes" id="UP000670463">
    <property type="component" value="Unassembled WGS sequence"/>
</dbReference>
<proteinExistence type="predicted"/>
<organism evidence="1 2">
    <name type="scientific">Leptospira interrogans serovar Icterohaemorrhagiae</name>
    <dbReference type="NCBI Taxonomy" id="90062"/>
    <lineage>
        <taxon>Bacteria</taxon>
        <taxon>Pseudomonadati</taxon>
        <taxon>Spirochaetota</taxon>
        <taxon>Spirochaetia</taxon>
        <taxon>Leptospirales</taxon>
        <taxon>Leptospiraceae</taxon>
        <taxon>Leptospira</taxon>
    </lineage>
</organism>
<dbReference type="EMBL" id="JAGGCK010000015">
    <property type="protein sequence ID" value="MBO8016161.1"/>
    <property type="molecule type" value="Genomic_DNA"/>
</dbReference>
<reference evidence="1" key="1">
    <citation type="submission" date="2021-03" db="EMBL/GenBank/DDBJ databases">
        <title>Comparative genomic analysis of European sttrains of Leptospira interrogans serovars Copenhageni and Icterohaemorrhagiae.</title>
        <authorList>
            <person name="Arent Z."/>
            <person name="Gurgul A."/>
            <person name="Jasielczuk I."/>
            <person name="Pardyak L."/>
        </authorList>
    </citation>
    <scope>NUCLEOTIDE SEQUENCE</scope>
    <source>
        <strain evidence="1">X240</strain>
    </source>
</reference>
<dbReference type="AlphaFoldDB" id="A0AAW4K4Z6"/>